<sequence>MLNLQKGFTLVELMASLVLGLLVSAAALALFFSAQRSYTLQQATSEMQENSNFALEYVVKNIRMANYNGSTVVNGESSNSGIVLTDKNLPGASTSLLTKAQVGFSNVSVKSDQLTIQYQVTSDQVNQGFFDCQGQKVTASRYVVERYFVREGGGLACTSNVGGNLSALSGNGELVIAGVDYFRVLLMIKNEKNDLKDISIAGYDGVSNIVGIQMGVIVRSNQSFGTEKYIDNNRDIQILDQKVKLNADTQAVKQQFLRDVVIQTVALRNALGS</sequence>
<dbReference type="NCBIfam" id="TIGR02532">
    <property type="entry name" value="IV_pilin_GFxxxE"/>
    <property type="match status" value="1"/>
</dbReference>
<dbReference type="InterPro" id="IPR012902">
    <property type="entry name" value="N_methyl_site"/>
</dbReference>
<dbReference type="PROSITE" id="PS00409">
    <property type="entry name" value="PROKAR_NTER_METHYL"/>
    <property type="match status" value="1"/>
</dbReference>
<proteinExistence type="predicted"/>
<dbReference type="Pfam" id="PF07963">
    <property type="entry name" value="N_methyl"/>
    <property type="match status" value="1"/>
</dbReference>
<protein>
    <submittedName>
        <fullName evidence="1">Type IV pilus assembly protein PilW</fullName>
    </submittedName>
</protein>
<dbReference type="AlphaFoldDB" id="A0A217EG69"/>
<dbReference type="GO" id="GO:0043683">
    <property type="term" value="P:type IV pilus assembly"/>
    <property type="evidence" value="ECO:0007669"/>
    <property type="project" value="InterPro"/>
</dbReference>
<gene>
    <name evidence="1" type="ORF">SAMN05444584_1432</name>
</gene>
<dbReference type="InterPro" id="IPR032092">
    <property type="entry name" value="PilW"/>
</dbReference>
<name>A0A217EG69_9GAMM</name>
<organism evidence="1 2">
    <name type="scientific">Acinetobacter apis</name>
    <dbReference type="NCBI Taxonomy" id="1229165"/>
    <lineage>
        <taxon>Bacteria</taxon>
        <taxon>Pseudomonadati</taxon>
        <taxon>Pseudomonadota</taxon>
        <taxon>Gammaproteobacteria</taxon>
        <taxon>Moraxellales</taxon>
        <taxon>Moraxellaceae</taxon>
        <taxon>Acinetobacter</taxon>
    </lineage>
</organism>
<dbReference type="EMBL" id="FZLN01000002">
    <property type="protein sequence ID" value="SNQ29478.1"/>
    <property type="molecule type" value="Genomic_DNA"/>
</dbReference>
<dbReference type="RefSeq" id="WP_088823525.1">
    <property type="nucleotide sequence ID" value="NZ_FZLN01000002.1"/>
</dbReference>
<dbReference type="Gene3D" id="3.30.700.10">
    <property type="entry name" value="Glycoprotein, Type 4 Pilin"/>
    <property type="match status" value="1"/>
</dbReference>
<evidence type="ECO:0000313" key="2">
    <source>
        <dbReference type="Proteomes" id="UP000243463"/>
    </source>
</evidence>
<dbReference type="OrthoDB" id="6712892at2"/>
<dbReference type="Proteomes" id="UP000243463">
    <property type="component" value="Unassembled WGS sequence"/>
</dbReference>
<dbReference type="Pfam" id="PF16074">
    <property type="entry name" value="PilW"/>
    <property type="match status" value="1"/>
</dbReference>
<evidence type="ECO:0000313" key="1">
    <source>
        <dbReference type="EMBL" id="SNQ29478.1"/>
    </source>
</evidence>
<reference evidence="2" key="1">
    <citation type="submission" date="2017-06" db="EMBL/GenBank/DDBJ databases">
        <authorList>
            <person name="Varghese N."/>
            <person name="Submissions S."/>
        </authorList>
    </citation>
    <scope>NUCLEOTIDE SEQUENCE [LARGE SCALE GENOMIC DNA]</scope>
    <source>
        <strain evidence="2">ANC 5114</strain>
    </source>
</reference>
<keyword evidence="2" id="KW-1185">Reference proteome</keyword>
<accession>A0A217EG69</accession>